<dbReference type="EMBL" id="FPBO01000024">
    <property type="protein sequence ID" value="SFV05799.1"/>
    <property type="molecule type" value="Genomic_DNA"/>
</dbReference>
<proteinExistence type="inferred from homology"/>
<dbReference type="InterPro" id="IPR001482">
    <property type="entry name" value="T2SS/T4SS_dom"/>
</dbReference>
<keyword evidence="2" id="KW-0547">Nucleotide-binding</keyword>
<dbReference type="Gene3D" id="3.40.50.300">
    <property type="entry name" value="P-loop containing nucleotide triphosphate hydrolases"/>
    <property type="match status" value="1"/>
</dbReference>
<keyword evidence="6" id="KW-1185">Reference proteome</keyword>
<dbReference type="GO" id="GO:0016887">
    <property type="term" value="F:ATP hydrolysis activity"/>
    <property type="evidence" value="ECO:0007669"/>
    <property type="project" value="TreeGrafter"/>
</dbReference>
<dbReference type="SUPFAM" id="SSF52540">
    <property type="entry name" value="P-loop containing nucleoside triphosphate hydrolases"/>
    <property type="match status" value="1"/>
</dbReference>
<evidence type="ECO:0000256" key="3">
    <source>
        <dbReference type="ARBA" id="ARBA00022840"/>
    </source>
</evidence>
<name>A0A1I7L7U1_9BURK</name>
<evidence type="ECO:0000256" key="2">
    <source>
        <dbReference type="ARBA" id="ARBA00022741"/>
    </source>
</evidence>
<keyword evidence="3" id="KW-0067">ATP-binding</keyword>
<sequence>MRSNPTLVDVTTANNVRELEFSDLYLGHPALQDRVADVPGAAFNPLPAGPLLRDDLARLTVACTEQRSRAPDPDEFKVAYDGACYRVATMPARAGDVFVVRRMATAVSSLAELGVPQAYIRRMMMPGLSGLFIVSGAIKSGKTMTAGAMLKDRLGLHGGVAVTGENPIELPLEGLHGHGVCFQTLLPREPGALPEAMRNIMRWRAGTILIGEIRDEESATELLKASFNGYLVITTMLAEDVVQTVTRLNALLGERRPGNAHALLAEGLLGVLHQQIVHGARHAPRLETEFLFLKDAPVTRAVLRKGEFELLTSEMRRQMAEMIGENASARRFVPG</sequence>
<evidence type="ECO:0000313" key="6">
    <source>
        <dbReference type="Proteomes" id="UP000199391"/>
    </source>
</evidence>
<evidence type="ECO:0000256" key="1">
    <source>
        <dbReference type="ARBA" id="ARBA00006611"/>
    </source>
</evidence>
<dbReference type="OrthoDB" id="5442742at2"/>
<evidence type="ECO:0000259" key="4">
    <source>
        <dbReference type="Pfam" id="PF00437"/>
    </source>
</evidence>
<evidence type="ECO:0000313" key="5">
    <source>
        <dbReference type="EMBL" id="SFV05799.1"/>
    </source>
</evidence>
<dbReference type="PANTHER" id="PTHR30258:SF2">
    <property type="entry name" value="COMG OPERON PROTEIN 1"/>
    <property type="match status" value="1"/>
</dbReference>
<feature type="domain" description="Bacterial type II secretion system protein E" evidence="4">
    <location>
        <begin position="69"/>
        <end position="278"/>
    </location>
</feature>
<dbReference type="AlphaFoldDB" id="A0A1I7L7U1"/>
<comment type="similarity">
    <text evidence="1">Belongs to the GSP E family.</text>
</comment>
<protein>
    <submittedName>
        <fullName evidence="5">Twitching motility protein PilT</fullName>
    </submittedName>
</protein>
<reference evidence="6" key="1">
    <citation type="submission" date="2016-10" db="EMBL/GenBank/DDBJ databases">
        <authorList>
            <person name="Varghese N."/>
            <person name="Submissions S."/>
        </authorList>
    </citation>
    <scope>NUCLEOTIDE SEQUENCE [LARGE SCALE GENOMIC DNA]</scope>
    <source>
        <strain evidence="6">CGMCC 1.11014</strain>
    </source>
</reference>
<dbReference type="GO" id="GO:0005524">
    <property type="term" value="F:ATP binding"/>
    <property type="evidence" value="ECO:0007669"/>
    <property type="project" value="UniProtKB-KW"/>
</dbReference>
<dbReference type="GO" id="GO:0005886">
    <property type="term" value="C:plasma membrane"/>
    <property type="evidence" value="ECO:0007669"/>
    <property type="project" value="TreeGrafter"/>
</dbReference>
<dbReference type="STRING" id="1035707.SAMN05216552_102493"/>
<accession>A0A1I7L7U1</accession>
<organism evidence="5 6">
    <name type="scientific">Pseudoduganella namucuonensis</name>
    <dbReference type="NCBI Taxonomy" id="1035707"/>
    <lineage>
        <taxon>Bacteria</taxon>
        <taxon>Pseudomonadati</taxon>
        <taxon>Pseudomonadota</taxon>
        <taxon>Betaproteobacteria</taxon>
        <taxon>Burkholderiales</taxon>
        <taxon>Oxalobacteraceae</taxon>
        <taxon>Telluria group</taxon>
        <taxon>Pseudoduganella</taxon>
    </lineage>
</organism>
<dbReference type="PANTHER" id="PTHR30258">
    <property type="entry name" value="TYPE II SECRETION SYSTEM PROTEIN GSPE-RELATED"/>
    <property type="match status" value="1"/>
</dbReference>
<dbReference type="Proteomes" id="UP000199391">
    <property type="component" value="Unassembled WGS sequence"/>
</dbReference>
<dbReference type="Pfam" id="PF00437">
    <property type="entry name" value="T2SSE"/>
    <property type="match status" value="1"/>
</dbReference>
<gene>
    <name evidence="5" type="ORF">SAMN05216552_102493</name>
</gene>
<dbReference type="InterPro" id="IPR027417">
    <property type="entry name" value="P-loop_NTPase"/>
</dbReference>
<dbReference type="RefSeq" id="WP_143133284.1">
    <property type="nucleotide sequence ID" value="NZ_FPBO01000024.1"/>
</dbReference>